<protein>
    <submittedName>
        <fullName evidence="2">Mitochondrial outer membrane protein iml2</fullName>
    </submittedName>
</protein>
<organism evidence="2 3">
    <name type="scientific">Orbilia ellipsospora</name>
    <dbReference type="NCBI Taxonomy" id="2528407"/>
    <lineage>
        <taxon>Eukaryota</taxon>
        <taxon>Fungi</taxon>
        <taxon>Dikarya</taxon>
        <taxon>Ascomycota</taxon>
        <taxon>Pezizomycotina</taxon>
        <taxon>Orbiliomycetes</taxon>
        <taxon>Orbiliales</taxon>
        <taxon>Orbiliaceae</taxon>
        <taxon>Orbilia</taxon>
    </lineage>
</organism>
<dbReference type="AlphaFoldDB" id="A0AAV9X556"/>
<gene>
    <name evidence="2" type="primary">IML2_11</name>
    <name evidence="2" type="ORF">TWF694_011409</name>
</gene>
<proteinExistence type="predicted"/>
<dbReference type="EMBL" id="JAVHJO010000009">
    <property type="protein sequence ID" value="KAK6537212.1"/>
    <property type="molecule type" value="Genomic_DNA"/>
</dbReference>
<evidence type="ECO:0000313" key="3">
    <source>
        <dbReference type="Proteomes" id="UP001365542"/>
    </source>
</evidence>
<evidence type="ECO:0000313" key="2">
    <source>
        <dbReference type="EMBL" id="KAK6537212.1"/>
    </source>
</evidence>
<keyword evidence="1" id="KW-0472">Membrane</keyword>
<keyword evidence="1" id="KW-0812">Transmembrane</keyword>
<name>A0AAV9X556_9PEZI</name>
<feature type="transmembrane region" description="Helical" evidence="1">
    <location>
        <begin position="544"/>
        <end position="568"/>
    </location>
</feature>
<sequence>MRATAPSTTGTIFGLIFPLALNKPGVREPAVLSVVSLSSLIILTTTVLSFTSTILLSDVTQQPIPNEATNVTIPLDISWVSGFGQLITPSGVNYWKSSPPAIFPTFGEYSTEPLVAPGIVDTGSTIRALLPFTDSKDRSSLRSYKGKALVWDGRVICQKPQVSSYEVINIDNDLNVQGIKGNIKNAIPFNDVVEEAHPSTSQFFCTVYNPGFYEQPLICELAIPSTGKVPPGAPSLNYLGGLKSEFRTPSHTIRPGRAYLVLNRTGLSNIPQQYLDDNPEWGEVGYIPAPEVQSANAGIILGSLCYSAMDAVDRDVEISSTRPLIESPLSSYILLGDNETPGYSPSYQFNDNILSQLIPGNKTKTLAERGVLDLKQPESGWAKNESDLAGSDGPWSYNFTALALNVAVQSPDARHTLMQQLEIYQKAPGGGINDAIVRGNSSVYFNNQSPVVTSANINLLLGNTWIADLFLAVKEHPQGNSAVALQAVFTILLSNAYYDYIQRFNRFENISMIAFQNVSSPGGPFGQRRGSSDDLLDSHSDFPVGYTIVAVALGLHIIFTGIVFILFIKQTTLTRIGDPWQALAHVVPDDSEDVHNIIAQSRNVGADRTTVKNELEVVNGHRTQVGIGNDHGLVRLTRRADGSRGTP</sequence>
<reference evidence="2 3" key="1">
    <citation type="submission" date="2019-10" db="EMBL/GenBank/DDBJ databases">
        <authorList>
            <person name="Palmer J.M."/>
        </authorList>
    </citation>
    <scope>NUCLEOTIDE SEQUENCE [LARGE SCALE GENOMIC DNA]</scope>
    <source>
        <strain evidence="2 3">TWF694</strain>
    </source>
</reference>
<accession>A0AAV9X556</accession>
<keyword evidence="3" id="KW-1185">Reference proteome</keyword>
<comment type="caution">
    <text evidence="2">The sequence shown here is derived from an EMBL/GenBank/DDBJ whole genome shotgun (WGS) entry which is preliminary data.</text>
</comment>
<evidence type="ECO:0000256" key="1">
    <source>
        <dbReference type="SAM" id="Phobius"/>
    </source>
</evidence>
<keyword evidence="1" id="KW-1133">Transmembrane helix</keyword>
<dbReference type="Proteomes" id="UP001365542">
    <property type="component" value="Unassembled WGS sequence"/>
</dbReference>